<sequence>MTTRVLKIGLLETGEPPGPLKATYGGYGAMFETLLGDGHAYRAYDVQGGELPAHPAENDAYVITGSSAGVYDPLPWIEPLKAFLRAARGETPLVGVCFGHQVMAEAFGGKVEKSPKGWGVGLQAYAVAERAAWMDDAAEVAVPGSHQDQVVDLPPTARVLAGSAFTPYGILAYENERAISMQFHPEFTPDYAKALIEVRRGTRYTDAQADAAIASLDGATDRARMAAWIGRFLAQEVGR</sequence>
<dbReference type="PANTHER" id="PTHR42695:SF5">
    <property type="entry name" value="GLUTAMINE AMIDOTRANSFERASE YLR126C-RELATED"/>
    <property type="match status" value="1"/>
</dbReference>
<dbReference type="Gene3D" id="3.40.50.880">
    <property type="match status" value="1"/>
</dbReference>
<feature type="domain" description="Glutamine amidotransferase" evidence="1">
    <location>
        <begin position="69"/>
        <end position="191"/>
    </location>
</feature>
<dbReference type="PANTHER" id="PTHR42695">
    <property type="entry name" value="GLUTAMINE AMIDOTRANSFERASE YLR126C-RELATED"/>
    <property type="match status" value="1"/>
</dbReference>
<comment type="caution">
    <text evidence="2">The sequence shown here is derived from an EMBL/GenBank/DDBJ whole genome shotgun (WGS) entry which is preliminary data.</text>
</comment>
<name>A0A258D5B5_CAUVI</name>
<evidence type="ECO:0000259" key="1">
    <source>
        <dbReference type="Pfam" id="PF00117"/>
    </source>
</evidence>
<evidence type="ECO:0000313" key="2">
    <source>
        <dbReference type="EMBL" id="OYX02806.1"/>
    </source>
</evidence>
<gene>
    <name evidence="2" type="ORF">B7Z12_11375</name>
</gene>
<dbReference type="InterPro" id="IPR017926">
    <property type="entry name" value="GATASE"/>
</dbReference>
<dbReference type="InterPro" id="IPR044992">
    <property type="entry name" value="ChyE-like"/>
</dbReference>
<dbReference type="GO" id="GO:0005829">
    <property type="term" value="C:cytosol"/>
    <property type="evidence" value="ECO:0007669"/>
    <property type="project" value="TreeGrafter"/>
</dbReference>
<accession>A0A258D5B5</accession>
<dbReference type="EMBL" id="NCDQ01000170">
    <property type="protein sequence ID" value="OYX02806.1"/>
    <property type="molecule type" value="Genomic_DNA"/>
</dbReference>
<dbReference type="AlphaFoldDB" id="A0A258D5B5"/>
<evidence type="ECO:0000313" key="3">
    <source>
        <dbReference type="Proteomes" id="UP000215616"/>
    </source>
</evidence>
<reference evidence="2 3" key="1">
    <citation type="submission" date="2017-03" db="EMBL/GenBank/DDBJ databases">
        <title>Lifting the veil on microbial sulfur biogeochemistry in mining wastewaters.</title>
        <authorList>
            <person name="Kantor R.S."/>
            <person name="Colenbrander Nelson T."/>
            <person name="Marshall S."/>
            <person name="Bennett D."/>
            <person name="Apte S."/>
            <person name="Camacho D."/>
            <person name="Thomas B.C."/>
            <person name="Warren L.A."/>
            <person name="Banfield J.F."/>
        </authorList>
    </citation>
    <scope>NUCLEOTIDE SEQUENCE [LARGE SCALE GENOMIC DNA]</scope>
    <source>
        <strain evidence="2">32-67-7</strain>
    </source>
</reference>
<protein>
    <submittedName>
        <fullName evidence="2">GMP synthase</fullName>
    </submittedName>
</protein>
<dbReference type="Pfam" id="PF00117">
    <property type="entry name" value="GATase"/>
    <property type="match status" value="1"/>
</dbReference>
<proteinExistence type="predicted"/>
<dbReference type="PROSITE" id="PS51273">
    <property type="entry name" value="GATASE_TYPE_1"/>
    <property type="match status" value="1"/>
</dbReference>
<dbReference type="Proteomes" id="UP000215616">
    <property type="component" value="Unassembled WGS sequence"/>
</dbReference>
<organism evidence="2 3">
    <name type="scientific">Caulobacter vibrioides</name>
    <name type="common">Caulobacter crescentus</name>
    <dbReference type="NCBI Taxonomy" id="155892"/>
    <lineage>
        <taxon>Bacteria</taxon>
        <taxon>Pseudomonadati</taxon>
        <taxon>Pseudomonadota</taxon>
        <taxon>Alphaproteobacteria</taxon>
        <taxon>Caulobacterales</taxon>
        <taxon>Caulobacteraceae</taxon>
        <taxon>Caulobacter</taxon>
    </lineage>
</organism>
<dbReference type="CDD" id="cd01741">
    <property type="entry name" value="GATase1_1"/>
    <property type="match status" value="1"/>
</dbReference>
<dbReference type="InterPro" id="IPR029062">
    <property type="entry name" value="Class_I_gatase-like"/>
</dbReference>
<dbReference type="SUPFAM" id="SSF52317">
    <property type="entry name" value="Class I glutamine amidotransferase-like"/>
    <property type="match status" value="1"/>
</dbReference>